<protein>
    <submittedName>
        <fullName evidence="2">Uncharacterized protein</fullName>
    </submittedName>
</protein>
<evidence type="ECO:0000313" key="3">
    <source>
        <dbReference type="Proteomes" id="UP000249304"/>
    </source>
</evidence>
<comment type="caution">
    <text evidence="2">The sequence shown here is derived from an EMBL/GenBank/DDBJ whole genome shotgun (WGS) entry which is preliminary data.</text>
</comment>
<evidence type="ECO:0000313" key="2">
    <source>
        <dbReference type="EMBL" id="PZG19908.1"/>
    </source>
</evidence>
<dbReference type="AlphaFoldDB" id="A0A2W2F4G0"/>
<organism evidence="2 3">
    <name type="scientific">Nonomuraea aridisoli</name>
    <dbReference type="NCBI Taxonomy" id="2070368"/>
    <lineage>
        <taxon>Bacteria</taxon>
        <taxon>Bacillati</taxon>
        <taxon>Actinomycetota</taxon>
        <taxon>Actinomycetes</taxon>
        <taxon>Streptosporangiales</taxon>
        <taxon>Streptosporangiaceae</taxon>
        <taxon>Nonomuraea</taxon>
    </lineage>
</organism>
<proteinExistence type="predicted"/>
<gene>
    <name evidence="2" type="ORF">C1J01_10735</name>
</gene>
<dbReference type="RefSeq" id="WP_111178769.1">
    <property type="nucleotide sequence ID" value="NZ_POUD01000032.1"/>
</dbReference>
<name>A0A2W2F4G0_9ACTN</name>
<feature type="region of interest" description="Disordered" evidence="1">
    <location>
        <begin position="120"/>
        <end position="149"/>
    </location>
</feature>
<evidence type="ECO:0000256" key="1">
    <source>
        <dbReference type="SAM" id="MobiDB-lite"/>
    </source>
</evidence>
<accession>A0A2W2F4G0</accession>
<keyword evidence="3" id="KW-1185">Reference proteome</keyword>
<feature type="compositionally biased region" description="Basic and acidic residues" evidence="1">
    <location>
        <begin position="120"/>
        <end position="144"/>
    </location>
</feature>
<dbReference type="OrthoDB" id="10008909at2"/>
<dbReference type="EMBL" id="POUD01000032">
    <property type="protein sequence ID" value="PZG19908.1"/>
    <property type="molecule type" value="Genomic_DNA"/>
</dbReference>
<dbReference type="Proteomes" id="UP000249304">
    <property type="component" value="Unassembled WGS sequence"/>
</dbReference>
<sequence>MAIQPAYWSKFLAHIRAHGRPERAIRDLVLPRAAVQRLLREQPHLRQEVHEQVLAYRRAVLHNVLRHGRRYPHKLQAMCQQHRWSLEEVMSWLKDFPDLHAPLTEIHARYEQYVSRQKAEAQTKVERDQQRAELQRRQRDELRQQADSTRSAASLLELEALQERLQQEAYAGADALSFTQTRKVGTGEVVAASVHKVTCKRKTTPGPASLGFNLQFTIAPDALASHVENLGQVEVEQCTACMRAPTRPAKPRRPRRSLNTNQAELWINLTDGTPIEVFLEEIQISQIEPGDDLAAKVPEGMTWVASYHEVQFGVGRSPREAVWRLLGLRLGVWDDGTVFEQRFF</sequence>
<reference evidence="2 3" key="1">
    <citation type="submission" date="2018-01" db="EMBL/GenBank/DDBJ databases">
        <title>Draft genome sequence of Nonomuraea sp. KC333.</title>
        <authorList>
            <person name="Sahin N."/>
            <person name="Saygin H."/>
            <person name="Ay H."/>
        </authorList>
    </citation>
    <scope>NUCLEOTIDE SEQUENCE [LARGE SCALE GENOMIC DNA]</scope>
    <source>
        <strain evidence="2 3">KC333</strain>
    </source>
</reference>